<dbReference type="InterPro" id="IPR014031">
    <property type="entry name" value="Ketoacyl_synth_C"/>
</dbReference>
<protein>
    <recommendedName>
        <fullName evidence="11">Polyketide synthase</fullName>
    </recommendedName>
</protein>
<dbReference type="SUPFAM" id="SSF53474">
    <property type="entry name" value="alpha/beta-Hydrolases"/>
    <property type="match status" value="1"/>
</dbReference>
<dbReference type="SUPFAM" id="SSF55048">
    <property type="entry name" value="Probable ACP-binding domain of malonyl-CoA ACP transacylase"/>
    <property type="match status" value="1"/>
</dbReference>
<dbReference type="PANTHER" id="PTHR43775">
    <property type="entry name" value="FATTY ACID SYNTHASE"/>
    <property type="match status" value="1"/>
</dbReference>
<dbReference type="GO" id="GO:0004312">
    <property type="term" value="F:fatty acid synthase activity"/>
    <property type="evidence" value="ECO:0007669"/>
    <property type="project" value="TreeGrafter"/>
</dbReference>
<evidence type="ECO:0000256" key="7">
    <source>
        <dbReference type="SAM" id="MobiDB-lite"/>
    </source>
</evidence>
<dbReference type="InterPro" id="IPR032088">
    <property type="entry name" value="SAT"/>
</dbReference>
<evidence type="ECO:0008006" key="11">
    <source>
        <dbReference type="Google" id="ProtNLM"/>
    </source>
</evidence>
<evidence type="ECO:0000256" key="2">
    <source>
        <dbReference type="ARBA" id="ARBA00022450"/>
    </source>
</evidence>
<evidence type="ECO:0000256" key="3">
    <source>
        <dbReference type="ARBA" id="ARBA00022553"/>
    </source>
</evidence>
<evidence type="ECO:0000259" key="9">
    <source>
        <dbReference type="PROSITE" id="PS52019"/>
    </source>
</evidence>
<dbReference type="InterPro" id="IPR049552">
    <property type="entry name" value="PKS_DH_N"/>
</dbReference>
<keyword evidence="4" id="KW-0808">Transferase</keyword>
<dbReference type="GO" id="GO:0044550">
    <property type="term" value="P:secondary metabolite biosynthetic process"/>
    <property type="evidence" value="ECO:0007669"/>
    <property type="project" value="TreeGrafter"/>
</dbReference>
<feature type="region of interest" description="N-terminal hotdog fold" evidence="6">
    <location>
        <begin position="1308"/>
        <end position="1438"/>
    </location>
</feature>
<dbReference type="InterPro" id="IPR036736">
    <property type="entry name" value="ACP-like_sf"/>
</dbReference>
<keyword evidence="3" id="KW-0597">Phosphoprotein</keyword>
<dbReference type="Pfam" id="PF00698">
    <property type="entry name" value="Acyl_transf_1"/>
    <property type="match status" value="1"/>
</dbReference>
<dbReference type="Pfam" id="PF00550">
    <property type="entry name" value="PP-binding"/>
    <property type="match status" value="1"/>
</dbReference>
<organism evidence="10">
    <name type="scientific">Gibberella zeae</name>
    <name type="common">Wheat head blight fungus</name>
    <name type="synonym">Fusarium graminearum</name>
    <dbReference type="NCBI Taxonomy" id="5518"/>
    <lineage>
        <taxon>Eukaryota</taxon>
        <taxon>Fungi</taxon>
        <taxon>Dikarya</taxon>
        <taxon>Ascomycota</taxon>
        <taxon>Pezizomycotina</taxon>
        <taxon>Sordariomycetes</taxon>
        <taxon>Hypocreomycetidae</taxon>
        <taxon>Hypocreales</taxon>
        <taxon>Nectriaceae</taxon>
        <taxon>Fusarium</taxon>
    </lineage>
</organism>
<feature type="compositionally biased region" description="Polar residues" evidence="7">
    <location>
        <begin position="1764"/>
        <end position="1775"/>
    </location>
</feature>
<comment type="pathway">
    <text evidence="1">Secondary metabolite biosynthesis.</text>
</comment>
<dbReference type="Gene3D" id="3.30.70.3290">
    <property type="match status" value="1"/>
</dbReference>
<dbReference type="PROSITE" id="PS52004">
    <property type="entry name" value="KS3_2"/>
    <property type="match status" value="1"/>
</dbReference>
<evidence type="ECO:0000256" key="5">
    <source>
        <dbReference type="ARBA" id="ARBA00023268"/>
    </source>
</evidence>
<dbReference type="SMART" id="SM00827">
    <property type="entry name" value="PKS_AT"/>
    <property type="match status" value="1"/>
</dbReference>
<dbReference type="Gene3D" id="3.40.366.10">
    <property type="entry name" value="Malonyl-Coenzyme A Acyl Carrier Protein, domain 2"/>
    <property type="match status" value="3"/>
</dbReference>
<dbReference type="InterPro" id="IPR009081">
    <property type="entry name" value="PP-bd_ACP"/>
</dbReference>
<feature type="compositionally biased region" description="Low complexity" evidence="7">
    <location>
        <begin position="1751"/>
        <end position="1763"/>
    </location>
</feature>
<dbReference type="Gene3D" id="3.10.129.110">
    <property type="entry name" value="Polyketide synthase dehydratase"/>
    <property type="match status" value="1"/>
</dbReference>
<name>A0A4E9EDS6_GIBZA</name>
<dbReference type="CDD" id="cd00833">
    <property type="entry name" value="PKS"/>
    <property type="match status" value="1"/>
</dbReference>
<dbReference type="InterPro" id="IPR049551">
    <property type="entry name" value="PKS_DH_C"/>
</dbReference>
<dbReference type="SMART" id="SM00825">
    <property type="entry name" value="PKS_KS"/>
    <property type="match status" value="1"/>
</dbReference>
<dbReference type="SUPFAM" id="SSF53901">
    <property type="entry name" value="Thiolase-like"/>
    <property type="match status" value="1"/>
</dbReference>
<dbReference type="Pfam" id="PF00975">
    <property type="entry name" value="Thioesterase"/>
    <property type="match status" value="1"/>
</dbReference>
<accession>A0A4E9EDS6</accession>
<feature type="domain" description="Ketosynthase family 3 (KS3)" evidence="8">
    <location>
        <begin position="390"/>
        <end position="816"/>
    </location>
</feature>
<dbReference type="GO" id="GO:0004315">
    <property type="term" value="F:3-oxoacyl-[acyl-carrier-protein] synthase activity"/>
    <property type="evidence" value="ECO:0007669"/>
    <property type="project" value="InterPro"/>
</dbReference>
<proteinExistence type="predicted"/>
<dbReference type="Gene3D" id="1.10.1200.10">
    <property type="entry name" value="ACP-like"/>
    <property type="match status" value="1"/>
</dbReference>
<keyword evidence="2" id="KW-0596">Phosphopantetheine</keyword>
<dbReference type="InterPro" id="IPR001031">
    <property type="entry name" value="Thioesterase"/>
</dbReference>
<dbReference type="Pfam" id="PF21089">
    <property type="entry name" value="PKS_DH_N"/>
    <property type="match status" value="1"/>
</dbReference>
<dbReference type="InterPro" id="IPR001227">
    <property type="entry name" value="Ac_transferase_dom_sf"/>
</dbReference>
<dbReference type="PROSITE" id="PS52019">
    <property type="entry name" value="PKS_MFAS_DH"/>
    <property type="match status" value="1"/>
</dbReference>
<dbReference type="InterPro" id="IPR042104">
    <property type="entry name" value="PKS_dehydratase_sf"/>
</dbReference>
<gene>
    <name evidence="10" type="ORF">FUG_LOCUS402491</name>
</gene>
<dbReference type="SUPFAM" id="SSF51556">
    <property type="entry name" value="Metallo-dependent hydrolases"/>
    <property type="match status" value="1"/>
</dbReference>
<dbReference type="InterPro" id="IPR018201">
    <property type="entry name" value="Ketoacyl_synth_AS"/>
</dbReference>
<dbReference type="InterPro" id="IPR016039">
    <property type="entry name" value="Thiolase-like"/>
</dbReference>
<dbReference type="Pfam" id="PF14765">
    <property type="entry name" value="PS-DH"/>
    <property type="match status" value="1"/>
</dbReference>
<dbReference type="SUPFAM" id="SSF47336">
    <property type="entry name" value="ACP-like"/>
    <property type="match status" value="1"/>
</dbReference>
<dbReference type="Gene3D" id="3.20.20.140">
    <property type="entry name" value="Metal-dependent hydrolases"/>
    <property type="match status" value="1"/>
</dbReference>
<dbReference type="Pfam" id="PF16073">
    <property type="entry name" value="SAT"/>
    <property type="match status" value="1"/>
</dbReference>
<dbReference type="Pfam" id="PF02801">
    <property type="entry name" value="Ketoacyl-synt_C"/>
    <property type="match status" value="1"/>
</dbReference>
<dbReference type="InterPro" id="IPR050091">
    <property type="entry name" value="PKS_NRPS_Biosynth_Enz"/>
</dbReference>
<dbReference type="InterPro" id="IPR020841">
    <property type="entry name" value="PKS_Beta-ketoAc_synthase_dom"/>
</dbReference>
<dbReference type="InterPro" id="IPR016036">
    <property type="entry name" value="Malonyl_transacylase_ACP-bd"/>
</dbReference>
<dbReference type="InterPro" id="IPR029058">
    <property type="entry name" value="AB_hydrolase_fold"/>
</dbReference>
<dbReference type="InterPro" id="IPR030918">
    <property type="entry name" value="PT_fungal_PKS"/>
</dbReference>
<dbReference type="InterPro" id="IPR006680">
    <property type="entry name" value="Amidohydro-rel"/>
</dbReference>
<dbReference type="GO" id="GO:0006633">
    <property type="term" value="P:fatty acid biosynthetic process"/>
    <property type="evidence" value="ECO:0007669"/>
    <property type="project" value="InterPro"/>
</dbReference>
<dbReference type="GO" id="GO:0016787">
    <property type="term" value="F:hydrolase activity"/>
    <property type="evidence" value="ECO:0007669"/>
    <property type="project" value="InterPro"/>
</dbReference>
<evidence type="ECO:0000256" key="6">
    <source>
        <dbReference type="PROSITE-ProRule" id="PRU01363"/>
    </source>
</evidence>
<dbReference type="Pfam" id="PF00109">
    <property type="entry name" value="ketoacyl-synt"/>
    <property type="match status" value="1"/>
</dbReference>
<dbReference type="InterPro" id="IPR014030">
    <property type="entry name" value="Ketoacyl_synth_N"/>
</dbReference>
<dbReference type="InterPro" id="IPR014043">
    <property type="entry name" value="Acyl_transferase_dom"/>
</dbReference>
<dbReference type="Pfam" id="PF04909">
    <property type="entry name" value="Amidohydro_2"/>
    <property type="match status" value="1"/>
</dbReference>
<keyword evidence="5" id="KW-0511">Multifunctional enzyme</keyword>
<dbReference type="PANTHER" id="PTHR43775:SF21">
    <property type="entry name" value="NON-REDUCING POLYKETIDE SYNTHASE AUSA-RELATED"/>
    <property type="match status" value="1"/>
</dbReference>
<dbReference type="SUPFAM" id="SSF52151">
    <property type="entry name" value="FabD/lysophospholipase-like"/>
    <property type="match status" value="1"/>
</dbReference>
<feature type="domain" description="PKS/mFAS DH" evidence="9">
    <location>
        <begin position="1308"/>
        <end position="1614"/>
    </location>
</feature>
<evidence type="ECO:0000256" key="4">
    <source>
        <dbReference type="ARBA" id="ARBA00022679"/>
    </source>
</evidence>
<dbReference type="Gene3D" id="3.40.50.1820">
    <property type="entry name" value="alpha/beta hydrolase"/>
    <property type="match status" value="1"/>
</dbReference>
<dbReference type="NCBIfam" id="TIGR04532">
    <property type="entry name" value="PT_fungal_PKS"/>
    <property type="match status" value="1"/>
</dbReference>
<dbReference type="Gene3D" id="3.40.47.10">
    <property type="match status" value="1"/>
</dbReference>
<evidence type="ECO:0000256" key="1">
    <source>
        <dbReference type="ARBA" id="ARBA00005179"/>
    </source>
</evidence>
<feature type="active site" description="Proton acceptor; for dehydratase activity" evidence="6">
    <location>
        <position position="1339"/>
    </location>
</feature>
<reference evidence="10" key="1">
    <citation type="submission" date="2019-04" db="EMBL/GenBank/DDBJ databases">
        <authorList>
            <person name="Melise S."/>
            <person name="Noan J."/>
            <person name="Okalmin O."/>
        </authorList>
    </citation>
    <scope>NUCLEOTIDE SEQUENCE</scope>
    <source>
        <strain evidence="10">FN9</strain>
    </source>
</reference>
<dbReference type="Pfam" id="PF22621">
    <property type="entry name" value="CurL-like_PKS_C"/>
    <property type="match status" value="1"/>
</dbReference>
<dbReference type="InterPro" id="IPR016035">
    <property type="entry name" value="Acyl_Trfase/lysoPLipase"/>
</dbReference>
<dbReference type="InterPro" id="IPR049900">
    <property type="entry name" value="PKS_mFAS_DH"/>
</dbReference>
<dbReference type="EMBL" id="CAAKMV010000145">
    <property type="protein sequence ID" value="VIO60487.1"/>
    <property type="molecule type" value="Genomic_DNA"/>
</dbReference>
<feature type="region of interest" description="Disordered" evidence="7">
    <location>
        <begin position="1751"/>
        <end position="1775"/>
    </location>
</feature>
<dbReference type="InterPro" id="IPR032466">
    <property type="entry name" value="Metal_Hydrolase"/>
</dbReference>
<evidence type="ECO:0000313" key="10">
    <source>
        <dbReference type="EMBL" id="VIO60487.1"/>
    </source>
</evidence>
<feature type="active site" description="Proton donor; for dehydratase activity" evidence="6">
    <location>
        <position position="1529"/>
    </location>
</feature>
<dbReference type="PROSITE" id="PS00606">
    <property type="entry name" value="KS3_1"/>
    <property type="match status" value="1"/>
</dbReference>
<feature type="region of interest" description="C-terminal hotdog fold" evidence="6">
    <location>
        <begin position="1465"/>
        <end position="1614"/>
    </location>
</feature>
<sequence length="2377" mass="259533">MAARRVVLFGGQGSRSIFSSSATSIAEQDAQSSTAGIILLSKCHVAFLREISSLDVQSRLILAIDPVSFPTPRHLLQTADKYHTHPVLQATTIYLCQILRYLSHALQQDDTFEHCFERIEATAGFSSGIIPAAVVACSSTIDEFVVCAVEGFRLAFWVAYYSFRWSLLLAEKNGHSTSQDATMSLATRGLSRTQVEQVLYRMKTERGLQRMAISSIAVSGSVSISGPQAELAILQEELQQLRYVTTTFAYVHGWYHGGKQLEPVVKQVEETINRRCICFPSCDGSSKPIYSTLDGTVLDLFGGSSNKPLSSLTRHLLIHCVNWRDTSRAIAADIREILRHTPMAVDILSFGPASPLIFPTIDSQNPRINLVDMSSFKSQEGSTAQHSDRPNDIAIVGMSTNLPGGHNAAQLWETLSSGLNTVQEIPESRFEISDYYTSEKGEPRSMTTEHGAFLDDPFSFDNAFFNISPREAKSMDPQQRILLHTAQDALEDAGYVADSTPSSQRATTGCYIGLATGDYTDNLRDDIDAFYPSGTLRAFHSGRISYFYQLSGPSIVTDTACSSSTVSIYQACRAIQNGDCTTAIAGGANVITSPDMYLGLSRGHFLSPTGNCKPFDASADGYCRAEGCVLFVLKRLSDAVAEGDRIHGVIRSAQVNQSGNSSSITHPHSPTQTDLLTRLLNQADIDPASVSVVEAHGTGTQAGDSREIETLKLVFGQYHSETNPLVVSSIKGNVGHCEAASGAAGLAKLLLMLRNDEIPKQAGLENMNPALGDLQSSGLVVPRHNMPWNRSRTVPRRAVLNNFGAAGSNASLLLEEWLGSSVTSKQNNEEGKRSSYVFALSAKSNKALQLSVGRHIETLKKNMELGTPLEDICYTATARRQQFDHRISVTCSSKVELMDKLEQYQSTVSSPAQKASSTVFVFTGQGSIYSGMGRELMSTYPPFRDIIRTCDRIVQGLGLGCPSILNYILPGTEDRLASMSHVEHLMVSQCACVALEYALAKTFISWGIKPHYVMGHSLGEYTALCISGVLTPSDTFRLVATRAKMMGEHCVVNTSGMLACHLSSGEIQSIISDDPSFFQLSIACLNGPHDCVVGGPLTQLEALRTRCKTGNIKCKLIDVPYAFHTSAMDPVLGLLSALGRSVEFQDATIPVISNVDGQLFRKDMTANYFANHTRRPVRFHESIMNLQDLIGQSSLDDSLFIEIGPQPAMLPMLRDSIASASCTYLSTLQKGRDAWTSISETLSAVSLHKMVINWREVFVGTSAQVTDLPGHPLQGTRFCIPFKEPRGITNRAKSPAVAFATSGETGCRLLPWVRADTKLSKEHIFETDMATLGPLISGHDVGGSPICPASVFHELALEAAKSVLEPGKEDILVVNGMKFSSPLIFLPSTSNTTVHVHISKKGIATTRIASFHVKSTSPASPVESLHCSGYVTLQNLEQQSGQRMRDHALVTRQARLFSGAGKDLLSTFRRRVLYENIFARVVQYSRDYQTLQFLDVADSNLEGMGSFNMPSDSIAQAETAYIAHPVFTDTLLHAAGFIANLAIGSNEVGICSAVESIEVAYHTINYQDTFKIYCSLLEVKGSIVADSFALDSSNNIVAVIRGMEFKKLQLSTFQQALSRISSTFEPEGLENHHQVSSSSELQLQTSVAASQPLKVDTAVDACNHQDENGIGQILKDIVVDVGGFMEQDIDYTMSLTNLGIDSLMQIEIVSKISHLFPEKTGLDHHALAECETLQELNNMLSSVLQPSVNQRSASQASSSKQTAVITPTSSESSVEGYSAHGSVVLPVALHTSEESRTPLCLFHDGSGQIGMYKRLQGHDRTTYAFFDPKFESSGEGRSFYSSLEDMAEDYVSKILSTRPPISSLILCGKFVRGWSFGGVVAFEVARLLFLRGIEVRGLVLIDSPSPINHEPLPAPIISSITRSTGRSESTNALEEEFLFNASLLGRYKPERLSLTTGRTLKTVMLQSKDTLDTEALCGVRYDWLSRQDVRDAAIAEWESLVGGPVQVVPIAGNHFEPFLDDKKSQTLSIVNLLAFANLRTNPCTTISTMHERIDLHCHAVAPSYRQYAIDNGHEKPDGMPALPQWTPEQHIALMKKLNISKSVLSITSPGTHLTPQNDENATLLTRQVNKELFTICKEHPSYFSFFASLPLPSVNNSIAEIDYALDQLGALGFAVLSNANGVYLGDAELDPVFAHLNARKAILFIHPTTCNILASAGQVQPVKPLEKYPRPMMEFMFDETRAIANLLLSGTVAKYPGIKFMMSHCGCALPSMLDRIGAFATLISGAESQTAEFQKLLRERFYFDLAGFPFPNAIHGLLRILGEGAEKRLVYGTDYPFTPERLVVSLADVMEKGLEELFDEGQRDGLYVNNAVDLLGL</sequence>
<evidence type="ECO:0000259" key="8">
    <source>
        <dbReference type="PROSITE" id="PS52004"/>
    </source>
</evidence>